<dbReference type="PANTHER" id="PTHR40265:SF1">
    <property type="entry name" value="GLYOXALASE-LIKE DOMAIN-CONTAINING PROTEIN"/>
    <property type="match status" value="1"/>
</dbReference>
<dbReference type="PANTHER" id="PTHR40265">
    <property type="entry name" value="BLL2707 PROTEIN"/>
    <property type="match status" value="1"/>
</dbReference>
<dbReference type="Gene3D" id="3.10.180.10">
    <property type="entry name" value="2,3-Dihydroxybiphenyl 1,2-Dioxygenase, domain 1"/>
    <property type="match status" value="1"/>
</dbReference>
<dbReference type="OrthoDB" id="9812467at2"/>
<evidence type="ECO:0000259" key="1">
    <source>
        <dbReference type="Pfam" id="PF13468"/>
    </source>
</evidence>
<protein>
    <recommendedName>
        <fullName evidence="1">Glyoxalase-like domain-containing protein</fullName>
    </recommendedName>
</protein>
<dbReference type="EMBL" id="AVFL01000005">
    <property type="protein sequence ID" value="EWY41146.1"/>
    <property type="molecule type" value="Genomic_DNA"/>
</dbReference>
<gene>
    <name evidence="2" type="ORF">N825_31290</name>
</gene>
<dbReference type="AlphaFoldDB" id="W9H8V2"/>
<dbReference type="Proteomes" id="UP000019486">
    <property type="component" value="Unassembled WGS sequence"/>
</dbReference>
<dbReference type="Pfam" id="PF13468">
    <property type="entry name" value="Glyoxalase_3"/>
    <property type="match status" value="1"/>
</dbReference>
<keyword evidence="3" id="KW-1185">Reference proteome</keyword>
<reference evidence="2 3" key="1">
    <citation type="submission" date="2013-08" db="EMBL/GenBank/DDBJ databases">
        <title>The genome sequence of Skermanella stibiiresistens.</title>
        <authorList>
            <person name="Zhu W."/>
            <person name="Wang G."/>
        </authorList>
    </citation>
    <scope>NUCLEOTIDE SEQUENCE [LARGE SCALE GENOMIC DNA]</scope>
    <source>
        <strain evidence="2 3">SB22</strain>
    </source>
</reference>
<accession>W9H8V2</accession>
<dbReference type="InterPro" id="IPR029068">
    <property type="entry name" value="Glyas_Bleomycin-R_OHBP_Dase"/>
</dbReference>
<evidence type="ECO:0000313" key="3">
    <source>
        <dbReference type="Proteomes" id="UP000019486"/>
    </source>
</evidence>
<dbReference type="STRING" id="1385369.N825_31290"/>
<proteinExistence type="predicted"/>
<dbReference type="RefSeq" id="WP_051511807.1">
    <property type="nucleotide sequence ID" value="NZ_AVFL01000005.1"/>
</dbReference>
<organism evidence="2 3">
    <name type="scientific">Skermanella stibiiresistens SB22</name>
    <dbReference type="NCBI Taxonomy" id="1385369"/>
    <lineage>
        <taxon>Bacteria</taxon>
        <taxon>Pseudomonadati</taxon>
        <taxon>Pseudomonadota</taxon>
        <taxon>Alphaproteobacteria</taxon>
        <taxon>Rhodospirillales</taxon>
        <taxon>Azospirillaceae</taxon>
        <taxon>Skermanella</taxon>
    </lineage>
</organism>
<name>W9H8V2_9PROT</name>
<sequence>MNSITGIDHTIIGVADLEAARASWTRLGFTVTPRGRHIGWGTGNYCVMFPNDYVELLGIIDASQFVNNLDRLLETRGEGFLGLAFGAADSGAVHDAFPEVTEAPKDLARLLELPEGTVAPRFSLVHFKPEATPGLSAFCCAHLTPELLRQPDWLDHANGATGLDGMTIPATDPATLAPAYARLFGDGAIRAGQGRLEVRTEALTLRFLSPERMARRYPGLEPAAVMTVTCRDLAGTREFLASRAVRTVAVPGARVVVSPEDANGVILEFALESAAS</sequence>
<feature type="domain" description="Glyoxalase-like" evidence="1">
    <location>
        <begin position="7"/>
        <end position="184"/>
    </location>
</feature>
<dbReference type="InterPro" id="IPR025870">
    <property type="entry name" value="Glyoxalase-like_dom"/>
</dbReference>
<comment type="caution">
    <text evidence="2">The sequence shown here is derived from an EMBL/GenBank/DDBJ whole genome shotgun (WGS) entry which is preliminary data.</text>
</comment>
<evidence type="ECO:0000313" key="2">
    <source>
        <dbReference type="EMBL" id="EWY41146.1"/>
    </source>
</evidence>
<dbReference type="SUPFAM" id="SSF54593">
    <property type="entry name" value="Glyoxalase/Bleomycin resistance protein/Dihydroxybiphenyl dioxygenase"/>
    <property type="match status" value="1"/>
</dbReference>